<keyword evidence="7" id="KW-1185">Reference proteome</keyword>
<accession>A0A6F8YJD1</accession>
<reference evidence="6 7" key="1">
    <citation type="submission" date="2020-03" db="EMBL/GenBank/DDBJ databases">
        <title>Whole genome shotgun sequence of Phytohabitans suffuscus NBRC 105367.</title>
        <authorList>
            <person name="Komaki H."/>
            <person name="Tamura T."/>
        </authorList>
    </citation>
    <scope>NUCLEOTIDE SEQUENCE [LARGE SCALE GENOMIC DNA]</scope>
    <source>
        <strain evidence="6 7">NBRC 105367</strain>
    </source>
</reference>
<dbReference type="PANTHER" id="PTHR43273:SF8">
    <property type="entry name" value="RADICAL SAM DOMAIN PROTEIN"/>
    <property type="match status" value="1"/>
</dbReference>
<dbReference type="GO" id="GO:0046872">
    <property type="term" value="F:metal ion binding"/>
    <property type="evidence" value="ECO:0007669"/>
    <property type="project" value="UniProtKB-KW"/>
</dbReference>
<protein>
    <recommendedName>
        <fullName evidence="5">Radical SAM core domain-containing protein</fullName>
    </recommendedName>
</protein>
<dbReference type="NCBIfam" id="TIGR04267">
    <property type="entry name" value="mod_HExxH"/>
    <property type="match status" value="1"/>
</dbReference>
<reference evidence="6 7" key="2">
    <citation type="submission" date="2020-03" db="EMBL/GenBank/DDBJ databases">
        <authorList>
            <person name="Ichikawa N."/>
            <person name="Kimura A."/>
            <person name="Kitahashi Y."/>
            <person name="Uohara A."/>
        </authorList>
    </citation>
    <scope>NUCLEOTIDE SEQUENCE [LARGE SCALE GENOMIC DNA]</scope>
    <source>
        <strain evidence="6 7">NBRC 105367</strain>
    </source>
</reference>
<dbReference type="Gene3D" id="3.20.20.70">
    <property type="entry name" value="Aldolase class I"/>
    <property type="match status" value="1"/>
</dbReference>
<proteinExistence type="predicted"/>
<evidence type="ECO:0000313" key="7">
    <source>
        <dbReference type="Proteomes" id="UP000503011"/>
    </source>
</evidence>
<evidence type="ECO:0000256" key="1">
    <source>
        <dbReference type="ARBA" id="ARBA00022691"/>
    </source>
</evidence>
<dbReference type="InterPro" id="IPR013785">
    <property type="entry name" value="Aldolase_TIM"/>
</dbReference>
<evidence type="ECO:0000256" key="3">
    <source>
        <dbReference type="ARBA" id="ARBA00023004"/>
    </source>
</evidence>
<dbReference type="AlphaFoldDB" id="A0A6F8YJD1"/>
<keyword evidence="3" id="KW-0408">Iron</keyword>
<dbReference type="NCBIfam" id="TIGR04269">
    <property type="entry name" value="SAM_SPASM_FxsB"/>
    <property type="match status" value="1"/>
</dbReference>
<dbReference type="InterPro" id="IPR026335">
    <property type="entry name" value="rSAM_SPASM_FxsB"/>
</dbReference>
<dbReference type="SUPFAM" id="SSF102114">
    <property type="entry name" value="Radical SAM enzymes"/>
    <property type="match status" value="1"/>
</dbReference>
<dbReference type="PANTHER" id="PTHR43273">
    <property type="entry name" value="ANAEROBIC SULFATASE-MATURATING ENZYME HOMOLOG ASLB-RELATED"/>
    <property type="match status" value="1"/>
</dbReference>
<keyword evidence="2" id="KW-0479">Metal-binding</keyword>
<evidence type="ECO:0000259" key="5">
    <source>
        <dbReference type="Pfam" id="PF04055"/>
    </source>
</evidence>
<keyword evidence="4" id="KW-0411">Iron-sulfur</keyword>
<evidence type="ECO:0000256" key="2">
    <source>
        <dbReference type="ARBA" id="ARBA00022723"/>
    </source>
</evidence>
<dbReference type="InterPro" id="IPR026337">
    <property type="entry name" value="AKG_HExxH"/>
</dbReference>
<dbReference type="InterPro" id="IPR058240">
    <property type="entry name" value="rSAM_sf"/>
</dbReference>
<dbReference type="GO" id="GO:0051536">
    <property type="term" value="F:iron-sulfur cluster binding"/>
    <property type="evidence" value="ECO:0007669"/>
    <property type="project" value="UniProtKB-KW"/>
</dbReference>
<sequence length="726" mass="77916">MEPATVRASALRIAEHATAWRLPRVNVILHGGEPLLLGHEGLRAVLAELRATIAPSTGLRLSMQTNGVLLTPLVCDLLGEFDVRVGVSLDGDREANDRHRRFTNGASSHAHVLRALALLRQPEHRPLYGGLLCTIDVRNDPIAVYEALAAQAPPRIDFLLPHATWDSPPHRPGGDSTPYATWLSTIFQRWTADGRPTRIRLFDSLLSTAGGGRSGSEQIGSDAADLVVVETDGTWEQADSLKTAYDGAPETGASVHTHSVDEVSTHPAIHQRQLGLAGLSDTCRACPIVRRCGGGLYAHRYRAGSGFDNPSVYCADLKALVARIDRAEEAYMVQSAADDAQASDHLDQIAVGLGDGAAVRWLAETQLSITRALLAEAAAGAPAGSIGRDGWDLLTGIDRDTPAAVRRVGAHPYLRSWAVATLRDTGPERTGHLATVAAAAALLADTEAELSVPVHDGAIYLPTLGTVRLSSHSEGTARLSLGYRSLTAQTRDEKLAIDLGVPSAHWRPVRRVFDSRLDILLEDSDPDRDCHSWPTASPLDAAGEAAWHQELALAWKVIEEESSAQVAGLEAGLRAIVPLEADATGNMRASTARDAFGAVAASFTDHRALAVMIVHEFQHSKLGAVLDLYDLYDPESTATLKVGWRPDRRPVEGALQGTYAHLAVAEIWRGRAARGGAGQEAARRTYAQYRAWTLAAVEALQDSGALTRLGEQFVERMASATENWTS</sequence>
<dbReference type="InterPro" id="IPR007197">
    <property type="entry name" value="rSAM"/>
</dbReference>
<organism evidence="6 7">
    <name type="scientific">Phytohabitans suffuscus</name>
    <dbReference type="NCBI Taxonomy" id="624315"/>
    <lineage>
        <taxon>Bacteria</taxon>
        <taxon>Bacillati</taxon>
        <taxon>Actinomycetota</taxon>
        <taxon>Actinomycetes</taxon>
        <taxon>Micromonosporales</taxon>
        <taxon>Micromonosporaceae</taxon>
    </lineage>
</organism>
<name>A0A6F8YJD1_9ACTN</name>
<feature type="domain" description="Radical SAM core" evidence="5">
    <location>
        <begin position="11"/>
        <end position="121"/>
    </location>
</feature>
<evidence type="ECO:0000313" key="6">
    <source>
        <dbReference type="EMBL" id="BCB86212.1"/>
    </source>
</evidence>
<keyword evidence="1" id="KW-0949">S-adenosyl-L-methionine</keyword>
<evidence type="ECO:0000256" key="4">
    <source>
        <dbReference type="ARBA" id="ARBA00023014"/>
    </source>
</evidence>
<dbReference type="InterPro" id="IPR023867">
    <property type="entry name" value="Sulphatase_maturase_rSAM"/>
</dbReference>
<dbReference type="CDD" id="cd01335">
    <property type="entry name" value="Radical_SAM"/>
    <property type="match status" value="1"/>
</dbReference>
<gene>
    <name evidence="6" type="ORF">Psuf_035250</name>
</gene>
<dbReference type="GO" id="GO:0016491">
    <property type="term" value="F:oxidoreductase activity"/>
    <property type="evidence" value="ECO:0007669"/>
    <property type="project" value="InterPro"/>
</dbReference>
<dbReference type="EMBL" id="AP022871">
    <property type="protein sequence ID" value="BCB86212.1"/>
    <property type="molecule type" value="Genomic_DNA"/>
</dbReference>
<dbReference type="KEGG" id="psuu:Psuf_035250"/>
<dbReference type="Proteomes" id="UP000503011">
    <property type="component" value="Chromosome"/>
</dbReference>
<dbReference type="Pfam" id="PF04055">
    <property type="entry name" value="Radical_SAM"/>
    <property type="match status" value="1"/>
</dbReference>